<protein>
    <submittedName>
        <fullName evidence="1">Uncharacterized protein</fullName>
    </submittedName>
</protein>
<name>A0AAE1DY14_9GAST</name>
<accession>A0AAE1DY14</accession>
<dbReference type="EMBL" id="JAWDGP010001872">
    <property type="protein sequence ID" value="KAK3787246.1"/>
    <property type="molecule type" value="Genomic_DNA"/>
</dbReference>
<evidence type="ECO:0000313" key="1">
    <source>
        <dbReference type="EMBL" id="KAK3787246.1"/>
    </source>
</evidence>
<dbReference type="Proteomes" id="UP001283361">
    <property type="component" value="Unassembled WGS sequence"/>
</dbReference>
<comment type="caution">
    <text evidence="1">The sequence shown here is derived from an EMBL/GenBank/DDBJ whole genome shotgun (WGS) entry which is preliminary data.</text>
</comment>
<organism evidence="1 2">
    <name type="scientific">Elysia crispata</name>
    <name type="common">lettuce slug</name>
    <dbReference type="NCBI Taxonomy" id="231223"/>
    <lineage>
        <taxon>Eukaryota</taxon>
        <taxon>Metazoa</taxon>
        <taxon>Spiralia</taxon>
        <taxon>Lophotrochozoa</taxon>
        <taxon>Mollusca</taxon>
        <taxon>Gastropoda</taxon>
        <taxon>Heterobranchia</taxon>
        <taxon>Euthyneura</taxon>
        <taxon>Panpulmonata</taxon>
        <taxon>Sacoglossa</taxon>
        <taxon>Placobranchoidea</taxon>
        <taxon>Plakobranchidae</taxon>
        <taxon>Elysia</taxon>
    </lineage>
</organism>
<reference evidence="1" key="1">
    <citation type="journal article" date="2023" name="G3 (Bethesda)">
        <title>A reference genome for the long-term kleptoplast-retaining sea slug Elysia crispata morphotype clarki.</title>
        <authorList>
            <person name="Eastman K.E."/>
            <person name="Pendleton A.L."/>
            <person name="Shaikh M.A."/>
            <person name="Suttiyut T."/>
            <person name="Ogas R."/>
            <person name="Tomko P."/>
            <person name="Gavelis G."/>
            <person name="Widhalm J.R."/>
            <person name="Wisecaver J.H."/>
        </authorList>
    </citation>
    <scope>NUCLEOTIDE SEQUENCE</scope>
    <source>
        <strain evidence="1">ECLA1</strain>
    </source>
</reference>
<gene>
    <name evidence="1" type="ORF">RRG08_055969</name>
</gene>
<evidence type="ECO:0000313" key="2">
    <source>
        <dbReference type="Proteomes" id="UP001283361"/>
    </source>
</evidence>
<dbReference type="AlphaFoldDB" id="A0AAE1DY14"/>
<sequence length="106" mass="11585">MTTPHQSNAIRVPYFSVLIIQSDTFIKTGRSKGALQVMAKNLIVDSLANVLPPGHNSPSDQFHDPPPRFLLKDQKYLAEIISIPTGAKDLLITLTLYSHASVTSSV</sequence>
<keyword evidence="2" id="KW-1185">Reference proteome</keyword>
<proteinExistence type="predicted"/>